<name>A0A150GUD5_GONPE</name>
<dbReference type="InterPro" id="IPR011611">
    <property type="entry name" value="PfkB_dom"/>
</dbReference>
<comment type="cofactor">
    <cofactor evidence="1 11">
        <name>Mg(2+)</name>
        <dbReference type="ChEBI" id="CHEBI:18420"/>
    </cofactor>
</comment>
<dbReference type="SUPFAM" id="SSF53613">
    <property type="entry name" value="Ribokinase-like"/>
    <property type="match status" value="1"/>
</dbReference>
<evidence type="ECO:0000256" key="4">
    <source>
        <dbReference type="ARBA" id="ARBA00012119"/>
    </source>
</evidence>
<reference evidence="14" key="1">
    <citation type="journal article" date="2016" name="Nat. Commun.">
        <title>The Gonium pectorale genome demonstrates co-option of cell cycle regulation during the evolution of multicellularity.</title>
        <authorList>
            <person name="Hanschen E.R."/>
            <person name="Marriage T.N."/>
            <person name="Ferris P.J."/>
            <person name="Hamaji T."/>
            <person name="Toyoda A."/>
            <person name="Fujiyama A."/>
            <person name="Neme R."/>
            <person name="Noguchi H."/>
            <person name="Minakuchi Y."/>
            <person name="Suzuki M."/>
            <person name="Kawai-Toyooka H."/>
            <person name="Smith D.R."/>
            <person name="Sparks H."/>
            <person name="Anderson J."/>
            <person name="Bakaric R."/>
            <person name="Luria V."/>
            <person name="Karger A."/>
            <person name="Kirschner M.W."/>
            <person name="Durand P.M."/>
            <person name="Michod R.E."/>
            <person name="Nozaki H."/>
            <person name="Olson B.J."/>
        </authorList>
    </citation>
    <scope>NUCLEOTIDE SEQUENCE [LARGE SCALE GENOMIC DNA]</scope>
    <source>
        <strain evidence="14">NIES-2863</strain>
    </source>
</reference>
<keyword evidence="11" id="KW-0460">Magnesium</keyword>
<evidence type="ECO:0000256" key="2">
    <source>
        <dbReference type="ARBA" id="ARBA00004801"/>
    </source>
</evidence>
<evidence type="ECO:0000256" key="8">
    <source>
        <dbReference type="ARBA" id="ARBA00022777"/>
    </source>
</evidence>
<comment type="catalytic activity">
    <reaction evidence="11">
        <text>adenosine + ATP = AMP + ADP + H(+)</text>
        <dbReference type="Rhea" id="RHEA:20824"/>
        <dbReference type="ChEBI" id="CHEBI:15378"/>
        <dbReference type="ChEBI" id="CHEBI:16335"/>
        <dbReference type="ChEBI" id="CHEBI:30616"/>
        <dbReference type="ChEBI" id="CHEBI:456215"/>
        <dbReference type="ChEBI" id="CHEBI:456216"/>
        <dbReference type="EC" id="2.7.1.20"/>
    </reaction>
</comment>
<dbReference type="Gene3D" id="3.40.1190.20">
    <property type="match status" value="1"/>
</dbReference>
<dbReference type="FunFam" id="3.40.1190.20:FF:000006">
    <property type="entry name" value="Adenosine kinase 2"/>
    <property type="match status" value="1"/>
</dbReference>
<sequence length="346" mass="37340">MAGLEGVFLCLGNPLLDVAAVVDQAFLDKYEIKLANQILAEEKHLPMYEELAALPSVEYIPGGAGQNTTRICQWMLQVPHATSYMGCIGDDEFGRKMTEVATSEGVNVRYQVDASTPTGTCATCIVSSERSLVANLAAANNFKVDHLMIPENLALLHKARVVYCTGFFITVSPQSIETVAKHCAENDKIYAMNISAPFIVQVPPFKKVLMDALPYMDFLFGNEIEAAALAASEGWEGLPLEEVALKLSRSPKANGSRPRVVVFTHGCDPTIVAVGGKVTRYPVTVIPKEQIVDTNGAGDAFVGGFMSQLVCGKDVAECVRAGNYAASTVIQRSSCTFPPKPSFVWH</sequence>
<keyword evidence="14" id="KW-1185">Reference proteome</keyword>
<accession>A0A150GUD5</accession>
<evidence type="ECO:0000256" key="9">
    <source>
        <dbReference type="ARBA" id="ARBA00022840"/>
    </source>
</evidence>
<dbReference type="UniPathway" id="UPA00588">
    <property type="reaction ID" value="UER00659"/>
</dbReference>
<dbReference type="PROSITE" id="PS00584">
    <property type="entry name" value="PFKB_KINASES_2"/>
    <property type="match status" value="1"/>
</dbReference>
<comment type="pathway">
    <text evidence="2 11">Purine metabolism; AMP biosynthesis via salvage pathway; AMP from adenosine: step 1/1.</text>
</comment>
<dbReference type="GO" id="GO:0044209">
    <property type="term" value="P:AMP salvage"/>
    <property type="evidence" value="ECO:0007669"/>
    <property type="project" value="UniProtKB-UniRule"/>
</dbReference>
<keyword evidence="6 11" id="KW-0660">Purine salvage</keyword>
<comment type="caution">
    <text evidence="13">The sequence shown here is derived from an EMBL/GenBank/DDBJ whole genome shotgun (WGS) entry which is preliminary data.</text>
</comment>
<dbReference type="OrthoDB" id="432447at2759"/>
<dbReference type="PRINTS" id="PR00989">
    <property type="entry name" value="ADENOKINASE"/>
</dbReference>
<evidence type="ECO:0000256" key="3">
    <source>
        <dbReference type="ARBA" id="ARBA00010688"/>
    </source>
</evidence>
<evidence type="ECO:0000256" key="10">
    <source>
        <dbReference type="PIRSR" id="PIRSR601805-1"/>
    </source>
</evidence>
<feature type="domain" description="Carbohydrate kinase PfkB" evidence="12">
    <location>
        <begin position="29"/>
        <end position="338"/>
    </location>
</feature>
<dbReference type="EMBL" id="LSYV01000008">
    <property type="protein sequence ID" value="KXZ53477.1"/>
    <property type="molecule type" value="Genomic_DNA"/>
</dbReference>
<dbReference type="EC" id="2.7.1.20" evidence="4 11"/>
<dbReference type="GO" id="GO:0005524">
    <property type="term" value="F:ATP binding"/>
    <property type="evidence" value="ECO:0007669"/>
    <property type="project" value="UniProtKB-UniRule"/>
</dbReference>
<dbReference type="Pfam" id="PF00294">
    <property type="entry name" value="PfkB"/>
    <property type="match status" value="1"/>
</dbReference>
<dbReference type="GO" id="GO:0005829">
    <property type="term" value="C:cytosol"/>
    <property type="evidence" value="ECO:0007669"/>
    <property type="project" value="TreeGrafter"/>
</dbReference>
<evidence type="ECO:0000256" key="11">
    <source>
        <dbReference type="RuleBase" id="RU368116"/>
    </source>
</evidence>
<evidence type="ECO:0000256" key="5">
    <source>
        <dbReference type="ARBA" id="ARBA00022679"/>
    </source>
</evidence>
<evidence type="ECO:0000256" key="1">
    <source>
        <dbReference type="ARBA" id="ARBA00001946"/>
    </source>
</evidence>
<evidence type="ECO:0000313" key="13">
    <source>
        <dbReference type="EMBL" id="KXZ53477.1"/>
    </source>
</evidence>
<organism evidence="13 14">
    <name type="scientific">Gonium pectorale</name>
    <name type="common">Green alga</name>
    <dbReference type="NCBI Taxonomy" id="33097"/>
    <lineage>
        <taxon>Eukaryota</taxon>
        <taxon>Viridiplantae</taxon>
        <taxon>Chlorophyta</taxon>
        <taxon>core chlorophytes</taxon>
        <taxon>Chlorophyceae</taxon>
        <taxon>CS clade</taxon>
        <taxon>Chlamydomonadales</taxon>
        <taxon>Volvocaceae</taxon>
        <taxon>Gonium</taxon>
    </lineage>
</organism>
<dbReference type="PANTHER" id="PTHR45769:SF3">
    <property type="entry name" value="ADENOSINE KINASE"/>
    <property type="match status" value="1"/>
</dbReference>
<evidence type="ECO:0000313" key="14">
    <source>
        <dbReference type="Proteomes" id="UP000075714"/>
    </source>
</evidence>
<comment type="function">
    <text evidence="11">ATP dependent phosphorylation of adenosine and other related nucleoside analogs to monophosphate derivatives.</text>
</comment>
<dbReference type="InterPro" id="IPR029056">
    <property type="entry name" value="Ribokinase-like"/>
</dbReference>
<dbReference type="GO" id="GO:0005634">
    <property type="term" value="C:nucleus"/>
    <property type="evidence" value="ECO:0007669"/>
    <property type="project" value="TreeGrafter"/>
</dbReference>
<keyword evidence="8 11" id="KW-0418">Kinase</keyword>
<dbReference type="CDD" id="cd01168">
    <property type="entry name" value="adenosine_kinase"/>
    <property type="match status" value="1"/>
</dbReference>
<dbReference type="AlphaFoldDB" id="A0A150GUD5"/>
<evidence type="ECO:0000259" key="12">
    <source>
        <dbReference type="Pfam" id="PF00294"/>
    </source>
</evidence>
<dbReference type="Gene3D" id="3.30.1110.10">
    <property type="match status" value="1"/>
</dbReference>
<evidence type="ECO:0000256" key="6">
    <source>
        <dbReference type="ARBA" id="ARBA00022726"/>
    </source>
</evidence>
<protein>
    <recommendedName>
        <fullName evidence="4 11">Adenosine kinase</fullName>
        <shortName evidence="11">AK</shortName>
        <ecNumber evidence="4 11">2.7.1.20</ecNumber>
    </recommendedName>
    <alternativeName>
        <fullName evidence="11">Adenosine 5'-phosphotransferase</fullName>
    </alternativeName>
</protein>
<dbReference type="PANTHER" id="PTHR45769">
    <property type="entry name" value="ADENOSINE KINASE"/>
    <property type="match status" value="1"/>
</dbReference>
<keyword evidence="7 11" id="KW-0547">Nucleotide-binding</keyword>
<dbReference type="InterPro" id="IPR002173">
    <property type="entry name" value="Carboh/pur_kinase_PfkB_CS"/>
</dbReference>
<dbReference type="Proteomes" id="UP000075714">
    <property type="component" value="Unassembled WGS sequence"/>
</dbReference>
<gene>
    <name evidence="13" type="ORF">GPECTOR_7g927</name>
</gene>
<comment type="similarity">
    <text evidence="3 11">Belongs to the carbohydrate kinase PfkB family.</text>
</comment>
<keyword evidence="5 11" id="KW-0808">Transferase</keyword>
<keyword evidence="9 11" id="KW-0067">ATP-binding</keyword>
<dbReference type="InterPro" id="IPR001805">
    <property type="entry name" value="Adenokinase"/>
</dbReference>
<evidence type="ECO:0000256" key="7">
    <source>
        <dbReference type="ARBA" id="ARBA00022741"/>
    </source>
</evidence>
<dbReference type="STRING" id="33097.A0A150GUD5"/>
<dbReference type="GO" id="GO:0004001">
    <property type="term" value="F:adenosine kinase activity"/>
    <property type="evidence" value="ECO:0007669"/>
    <property type="project" value="UniProtKB-UniRule"/>
</dbReference>
<dbReference type="GO" id="GO:0006144">
    <property type="term" value="P:purine nucleobase metabolic process"/>
    <property type="evidence" value="ECO:0007669"/>
    <property type="project" value="TreeGrafter"/>
</dbReference>
<proteinExistence type="inferred from homology"/>
<dbReference type="GO" id="GO:0006166">
    <property type="term" value="P:purine ribonucleoside salvage"/>
    <property type="evidence" value="ECO:0007669"/>
    <property type="project" value="UniProtKB-KW"/>
</dbReference>
<feature type="active site" description="Proton acceptor" evidence="10">
    <location>
        <position position="299"/>
    </location>
</feature>